<feature type="signal peptide" evidence="1">
    <location>
        <begin position="1"/>
        <end position="20"/>
    </location>
</feature>
<feature type="chain" id="PRO_5045127581" description="Translation initiation factor IF-2" evidence="1">
    <location>
        <begin position="21"/>
        <end position="174"/>
    </location>
</feature>
<dbReference type="EMBL" id="BROH01000003">
    <property type="protein sequence ID" value="GKY87494.1"/>
    <property type="molecule type" value="Genomic_DNA"/>
</dbReference>
<organism evidence="2 3">
    <name type="scientific">Sinisalibacter aestuarii</name>
    <dbReference type="NCBI Taxonomy" id="2949426"/>
    <lineage>
        <taxon>Bacteria</taxon>
        <taxon>Pseudomonadati</taxon>
        <taxon>Pseudomonadota</taxon>
        <taxon>Alphaproteobacteria</taxon>
        <taxon>Rhodobacterales</taxon>
        <taxon>Roseobacteraceae</taxon>
        <taxon>Sinisalibacter</taxon>
    </lineage>
</organism>
<reference evidence="2" key="1">
    <citation type="journal article" date="2023" name="Int. J. Syst. Evol. Microbiol.">
        <title>Sinisalibacter aestuarii sp. nov., isolated from estuarine sediment of the Arakawa River.</title>
        <authorList>
            <person name="Arafat S.T."/>
            <person name="Hirano S."/>
            <person name="Sato A."/>
            <person name="Takeuchi K."/>
            <person name="Yasuda T."/>
            <person name="Terahara T."/>
            <person name="Hamada M."/>
            <person name="Kobayashi T."/>
        </authorList>
    </citation>
    <scope>NUCLEOTIDE SEQUENCE</scope>
    <source>
        <strain evidence="2">B-399</strain>
    </source>
</reference>
<evidence type="ECO:0000313" key="3">
    <source>
        <dbReference type="Proteomes" id="UP001144205"/>
    </source>
</evidence>
<sequence>MNRAYPAIALALALGLTAPAAGQGQAGFPPIPGPFMPAPGAPGMGPVPFGAPGYAAAPVRPMFQPPANAMRLPYWMQQAPGGQPVAVPEGMGGATGESVATGFGQATASGALPTYPAQPAAPGYGAAAPAPPGMAPPQGWVFGAPPGWNNAPYVPQPGWGGGWGGVQPGGPGRN</sequence>
<protein>
    <recommendedName>
        <fullName evidence="4">Translation initiation factor IF-2</fullName>
    </recommendedName>
</protein>
<keyword evidence="3" id="KW-1185">Reference proteome</keyword>
<proteinExistence type="predicted"/>
<evidence type="ECO:0000256" key="1">
    <source>
        <dbReference type="SAM" id="SignalP"/>
    </source>
</evidence>
<name>A0ABQ5LR56_9RHOB</name>
<dbReference type="RefSeq" id="WP_281841482.1">
    <property type="nucleotide sequence ID" value="NZ_BROH01000003.1"/>
</dbReference>
<accession>A0ABQ5LR56</accession>
<comment type="caution">
    <text evidence="2">The sequence shown here is derived from an EMBL/GenBank/DDBJ whole genome shotgun (WGS) entry which is preliminary data.</text>
</comment>
<keyword evidence="1" id="KW-0732">Signal</keyword>
<gene>
    <name evidence="2" type="ORF">STA1M1_13630</name>
</gene>
<dbReference type="Proteomes" id="UP001144205">
    <property type="component" value="Unassembled WGS sequence"/>
</dbReference>
<evidence type="ECO:0000313" key="2">
    <source>
        <dbReference type="EMBL" id="GKY87494.1"/>
    </source>
</evidence>
<evidence type="ECO:0008006" key="4">
    <source>
        <dbReference type="Google" id="ProtNLM"/>
    </source>
</evidence>